<feature type="compositionally biased region" description="Low complexity" evidence="1">
    <location>
        <begin position="68"/>
        <end position="106"/>
    </location>
</feature>
<sequence>MRRGRRGAFVLVVALVTGALTAPAAAAQGGVLCDLLGLLTSCPAPTTSTSPAPASQPPGREPSREPEPTSSPGSTAEPSPAPPSGSARRPSPATPSDSTPPSDATPQPTPTSLPDPAPRPNPAPQPNPALPSGSAPRPNPAPLPDSAPQPTPTPRPDPAPPSGSAPPSDPAQLPNPATPPGSAPLPNPTSPPNPAPQPNLLPLPVPAPLPVPVPPPVAGGGLPPAEATGTAPGPGRIWTMTGSRLKLSGIRYRGVADQDSGAGPVRTLHFTVDRLEITDLVQRGRLGNGRVVRAAGAPGGVSTVSGPAELYTVQLTGTPEIAGVPLVPITLSPDSLLLPNLDLGLLKLPELSFTGVTTRSTDLSGGTLRIPGATVRLE</sequence>
<evidence type="ECO:0000256" key="2">
    <source>
        <dbReference type="SAM" id="SignalP"/>
    </source>
</evidence>
<reference evidence="3 4" key="1">
    <citation type="journal article" date="2019" name="Int. J. Syst. Evol. Microbiol.">
        <title>The Global Catalogue of Microorganisms (GCM) 10K type strain sequencing project: providing services to taxonomists for standard genome sequencing and annotation.</title>
        <authorList>
            <consortium name="The Broad Institute Genomics Platform"/>
            <consortium name="The Broad Institute Genome Sequencing Center for Infectious Disease"/>
            <person name="Wu L."/>
            <person name="Ma J."/>
        </authorList>
    </citation>
    <scope>NUCLEOTIDE SEQUENCE [LARGE SCALE GENOMIC DNA]</scope>
    <source>
        <strain evidence="3 4">JCM 9383</strain>
    </source>
</reference>
<dbReference type="Proteomes" id="UP001500979">
    <property type="component" value="Unassembled WGS sequence"/>
</dbReference>
<feature type="region of interest" description="Disordered" evidence="1">
    <location>
        <begin position="45"/>
        <end position="237"/>
    </location>
</feature>
<feature type="signal peptide" evidence="2">
    <location>
        <begin position="1"/>
        <end position="26"/>
    </location>
</feature>
<feature type="chain" id="PRO_5046532648" description="Secreted protein" evidence="2">
    <location>
        <begin position="27"/>
        <end position="378"/>
    </location>
</feature>
<feature type="compositionally biased region" description="Pro residues" evidence="1">
    <location>
        <begin position="137"/>
        <end position="169"/>
    </location>
</feature>
<feature type="compositionally biased region" description="Pro residues" evidence="1">
    <location>
        <begin position="176"/>
        <end position="217"/>
    </location>
</feature>
<dbReference type="RefSeq" id="WP_344682107.1">
    <property type="nucleotide sequence ID" value="NZ_BAAAUX010000016.1"/>
</dbReference>
<keyword evidence="4" id="KW-1185">Reference proteome</keyword>
<evidence type="ECO:0000313" key="4">
    <source>
        <dbReference type="Proteomes" id="UP001500979"/>
    </source>
</evidence>
<organism evidence="3 4">
    <name type="scientific">Saccharopolyspora taberi</name>
    <dbReference type="NCBI Taxonomy" id="60895"/>
    <lineage>
        <taxon>Bacteria</taxon>
        <taxon>Bacillati</taxon>
        <taxon>Actinomycetota</taxon>
        <taxon>Actinomycetes</taxon>
        <taxon>Pseudonocardiales</taxon>
        <taxon>Pseudonocardiaceae</taxon>
        <taxon>Saccharopolyspora</taxon>
    </lineage>
</organism>
<feature type="compositionally biased region" description="Low complexity" evidence="1">
    <location>
        <begin position="223"/>
        <end position="235"/>
    </location>
</feature>
<evidence type="ECO:0008006" key="5">
    <source>
        <dbReference type="Google" id="ProtNLM"/>
    </source>
</evidence>
<evidence type="ECO:0000256" key="1">
    <source>
        <dbReference type="SAM" id="MobiDB-lite"/>
    </source>
</evidence>
<gene>
    <name evidence="3" type="ORF">GCM10010470_41390</name>
</gene>
<comment type="caution">
    <text evidence="3">The sequence shown here is derived from an EMBL/GenBank/DDBJ whole genome shotgun (WGS) entry which is preliminary data.</text>
</comment>
<accession>A0ABN3VHR2</accession>
<feature type="compositionally biased region" description="Pro residues" evidence="1">
    <location>
        <begin position="107"/>
        <end position="129"/>
    </location>
</feature>
<name>A0ABN3VHR2_9PSEU</name>
<keyword evidence="2" id="KW-0732">Signal</keyword>
<dbReference type="EMBL" id="BAAAUX010000016">
    <property type="protein sequence ID" value="GAA2802071.1"/>
    <property type="molecule type" value="Genomic_DNA"/>
</dbReference>
<evidence type="ECO:0000313" key="3">
    <source>
        <dbReference type="EMBL" id="GAA2802071.1"/>
    </source>
</evidence>
<proteinExistence type="predicted"/>
<protein>
    <recommendedName>
        <fullName evidence="5">Secreted protein</fullName>
    </recommendedName>
</protein>